<evidence type="ECO:0000256" key="1">
    <source>
        <dbReference type="SAM" id="Phobius"/>
    </source>
</evidence>
<evidence type="ECO:0000313" key="3">
    <source>
        <dbReference type="EMBL" id="KEZ87640.1"/>
    </source>
</evidence>
<sequence length="179" mass="20311">MQLRKKLLTLLGTLLITILCCTVGYADTQPACTGGPQHEFESHILVLNSEESEGQVENVCTLCGYTYIEYLPATGHKYDDWKTIEERPESKIRIERRECQICHRAEVRTIRIESSSQDSDSIQEEKSGKPGINQMDYLLSSSVGGVWMWAAAALWYNSLVFNWYKRESAAKKRRGGEGL</sequence>
<comment type="caution">
    <text evidence="3">The sequence shown here is derived from an EMBL/GenBank/DDBJ whole genome shotgun (WGS) entry which is preliminary data.</text>
</comment>
<keyword evidence="2" id="KW-0732">Signal</keyword>
<evidence type="ECO:0000313" key="4">
    <source>
        <dbReference type="Proteomes" id="UP000028525"/>
    </source>
</evidence>
<keyword evidence="1" id="KW-0812">Transmembrane</keyword>
<dbReference type="EMBL" id="JPME01000031">
    <property type="protein sequence ID" value="KEZ87640.1"/>
    <property type="molecule type" value="Genomic_DNA"/>
</dbReference>
<feature type="chain" id="PRO_5001777141" evidence="2">
    <location>
        <begin position="27"/>
        <end position="179"/>
    </location>
</feature>
<dbReference type="AlphaFoldDB" id="A0A084JFA6"/>
<name>A0A084JFA6_9FIRM</name>
<feature type="signal peptide" evidence="2">
    <location>
        <begin position="1"/>
        <end position="26"/>
    </location>
</feature>
<keyword evidence="1" id="KW-0472">Membrane</keyword>
<keyword evidence="1" id="KW-1133">Transmembrane helix</keyword>
<evidence type="ECO:0000256" key="2">
    <source>
        <dbReference type="SAM" id="SignalP"/>
    </source>
</evidence>
<protein>
    <submittedName>
        <fullName evidence="3">Uncharacterized protein</fullName>
    </submittedName>
</protein>
<reference evidence="3 4" key="1">
    <citation type="submission" date="2014-07" db="EMBL/GenBank/DDBJ databases">
        <title>Draft genome of Clostridium celerecrescens 152B isolated from sediments associated with methane hydrate from Krishna Godavari basin.</title>
        <authorList>
            <person name="Honkalas V.S."/>
            <person name="Dabir A.P."/>
            <person name="Arora P."/>
            <person name="Dhakephalkar P.K."/>
        </authorList>
    </citation>
    <scope>NUCLEOTIDE SEQUENCE [LARGE SCALE GENOMIC DNA]</scope>
    <source>
        <strain evidence="3 4">152B</strain>
    </source>
</reference>
<accession>A0A084JFA6</accession>
<feature type="transmembrane region" description="Helical" evidence="1">
    <location>
        <begin position="146"/>
        <end position="164"/>
    </location>
</feature>
<dbReference type="OrthoDB" id="2046424at2"/>
<organism evidence="3 4">
    <name type="scientific">Lacrimispora celerecrescens</name>
    <dbReference type="NCBI Taxonomy" id="29354"/>
    <lineage>
        <taxon>Bacteria</taxon>
        <taxon>Bacillati</taxon>
        <taxon>Bacillota</taxon>
        <taxon>Clostridia</taxon>
        <taxon>Lachnospirales</taxon>
        <taxon>Lachnospiraceae</taxon>
        <taxon>Lacrimispora</taxon>
    </lineage>
</organism>
<dbReference type="RefSeq" id="WP_038284162.1">
    <property type="nucleotide sequence ID" value="NZ_JPME01000031.1"/>
</dbReference>
<proteinExistence type="predicted"/>
<dbReference type="Proteomes" id="UP000028525">
    <property type="component" value="Unassembled WGS sequence"/>
</dbReference>
<gene>
    <name evidence="3" type="ORF">IO98_20755</name>
</gene>
<keyword evidence="4" id="KW-1185">Reference proteome</keyword>